<sequence>MLSMQQIVRKTKNLIRRIKVMKNWYAFIKPFTQMGTWPRTAHLRSGAKFIVESPNSSSFAIFNEIVIDDTYSIEKFSSPKKILDIGANIGTFAITAAKRFPDAHIIAFEPEEKNFEQLKQNIELSDAKNVTAVKKAITSKRGVATLHLDPKNPGAHNLYEGGDGQSVETVPLTDFLPADVLKIDAEGAEYEIFANEIPDCKRIVMEAHEGNNDELLAKFAPRYHISSHDKIHILTHK</sequence>
<feature type="domain" description="Methyltransferase FkbM" evidence="1">
    <location>
        <begin position="84"/>
        <end position="213"/>
    </location>
</feature>
<dbReference type="SUPFAM" id="SSF53335">
    <property type="entry name" value="S-adenosyl-L-methionine-dependent methyltransferases"/>
    <property type="match status" value="1"/>
</dbReference>
<accession>A0A1G2M3R8</accession>
<dbReference type="CDD" id="cd02440">
    <property type="entry name" value="AdoMet_MTases"/>
    <property type="match status" value="1"/>
</dbReference>
<gene>
    <name evidence="2" type="ORF">A2664_00725</name>
</gene>
<dbReference type="PANTHER" id="PTHR34203:SF15">
    <property type="entry name" value="SLL1173 PROTEIN"/>
    <property type="match status" value="1"/>
</dbReference>
<organism evidence="2 3">
    <name type="scientific">Candidatus Taylorbacteria bacterium RIFCSPHIGHO2_01_FULL_46_22b</name>
    <dbReference type="NCBI Taxonomy" id="1802301"/>
    <lineage>
        <taxon>Bacteria</taxon>
        <taxon>Candidatus Tayloriibacteriota</taxon>
    </lineage>
</organism>
<dbReference type="EMBL" id="MHRF01000005">
    <property type="protein sequence ID" value="OHA18453.1"/>
    <property type="molecule type" value="Genomic_DNA"/>
</dbReference>
<dbReference type="AlphaFoldDB" id="A0A1G2M3R8"/>
<dbReference type="PANTHER" id="PTHR34203">
    <property type="entry name" value="METHYLTRANSFERASE, FKBM FAMILY PROTEIN"/>
    <property type="match status" value="1"/>
</dbReference>
<evidence type="ECO:0000313" key="2">
    <source>
        <dbReference type="EMBL" id="OHA18453.1"/>
    </source>
</evidence>
<dbReference type="Proteomes" id="UP000178873">
    <property type="component" value="Unassembled WGS sequence"/>
</dbReference>
<dbReference type="Gene3D" id="3.40.50.150">
    <property type="entry name" value="Vaccinia Virus protein VP39"/>
    <property type="match status" value="1"/>
</dbReference>
<dbReference type="STRING" id="1802301.A2664_00725"/>
<proteinExistence type="predicted"/>
<dbReference type="InterPro" id="IPR052514">
    <property type="entry name" value="SAM-dependent_MTase"/>
</dbReference>
<protein>
    <recommendedName>
        <fullName evidence="1">Methyltransferase FkbM domain-containing protein</fullName>
    </recommendedName>
</protein>
<evidence type="ECO:0000259" key="1">
    <source>
        <dbReference type="Pfam" id="PF05050"/>
    </source>
</evidence>
<dbReference type="NCBIfam" id="TIGR01444">
    <property type="entry name" value="fkbM_fam"/>
    <property type="match status" value="1"/>
</dbReference>
<reference evidence="2 3" key="1">
    <citation type="journal article" date="2016" name="Nat. Commun.">
        <title>Thousands of microbial genomes shed light on interconnected biogeochemical processes in an aquifer system.</title>
        <authorList>
            <person name="Anantharaman K."/>
            <person name="Brown C.T."/>
            <person name="Hug L.A."/>
            <person name="Sharon I."/>
            <person name="Castelle C.J."/>
            <person name="Probst A.J."/>
            <person name="Thomas B.C."/>
            <person name="Singh A."/>
            <person name="Wilkins M.J."/>
            <person name="Karaoz U."/>
            <person name="Brodie E.L."/>
            <person name="Williams K.H."/>
            <person name="Hubbard S.S."/>
            <person name="Banfield J.F."/>
        </authorList>
    </citation>
    <scope>NUCLEOTIDE SEQUENCE [LARGE SCALE GENOMIC DNA]</scope>
</reference>
<dbReference type="Pfam" id="PF05050">
    <property type="entry name" value="Methyltransf_21"/>
    <property type="match status" value="1"/>
</dbReference>
<dbReference type="InterPro" id="IPR029063">
    <property type="entry name" value="SAM-dependent_MTases_sf"/>
</dbReference>
<dbReference type="InterPro" id="IPR006342">
    <property type="entry name" value="FkbM_mtfrase"/>
</dbReference>
<name>A0A1G2M3R8_9BACT</name>
<evidence type="ECO:0000313" key="3">
    <source>
        <dbReference type="Proteomes" id="UP000178873"/>
    </source>
</evidence>
<comment type="caution">
    <text evidence="2">The sequence shown here is derived from an EMBL/GenBank/DDBJ whole genome shotgun (WGS) entry which is preliminary data.</text>
</comment>